<evidence type="ECO:0000256" key="1">
    <source>
        <dbReference type="ARBA" id="ARBA00022741"/>
    </source>
</evidence>
<dbReference type="InterPro" id="IPR039904">
    <property type="entry name" value="TRANK1"/>
</dbReference>
<evidence type="ECO:0000256" key="2">
    <source>
        <dbReference type="ARBA" id="ARBA00022801"/>
    </source>
</evidence>
<dbReference type="GO" id="GO:0016787">
    <property type="term" value="F:hydrolase activity"/>
    <property type="evidence" value="ECO:0007669"/>
    <property type="project" value="UniProtKB-UniRule"/>
</dbReference>
<dbReference type="Gene3D" id="3.40.50.300">
    <property type="entry name" value="P-loop containing nucleotide triphosphate hydrolases"/>
    <property type="match status" value="2"/>
</dbReference>
<dbReference type="InterPro" id="IPR011990">
    <property type="entry name" value="TPR-like_helical_dom_sf"/>
</dbReference>
<keyword evidence="9" id="KW-1185">Reference proteome</keyword>
<evidence type="ECO:0000256" key="4">
    <source>
        <dbReference type="ARBA" id="ARBA00022840"/>
    </source>
</evidence>
<dbReference type="Gene3D" id="1.25.40.10">
    <property type="entry name" value="Tetratricopeptide repeat domain"/>
    <property type="match status" value="1"/>
</dbReference>
<evidence type="ECO:0000256" key="5">
    <source>
        <dbReference type="PROSITE-ProRule" id="PRU00560"/>
    </source>
</evidence>
<dbReference type="SUPFAM" id="SSF52540">
    <property type="entry name" value="P-loop containing nucleoside triphosphate hydrolases"/>
    <property type="match status" value="1"/>
</dbReference>
<gene>
    <name evidence="8" type="ORF">QCA50_020746</name>
</gene>
<keyword evidence="2 5" id="KW-0378">Hydrolase</keyword>
<dbReference type="Pfam" id="PF00580">
    <property type="entry name" value="UvrD-helicase"/>
    <property type="match status" value="1"/>
</dbReference>
<reference evidence="8 9" key="1">
    <citation type="submission" date="2022-09" db="EMBL/GenBank/DDBJ databases">
        <authorList>
            <person name="Palmer J.M."/>
        </authorList>
    </citation>
    <scope>NUCLEOTIDE SEQUENCE [LARGE SCALE GENOMIC DNA]</scope>
    <source>
        <strain evidence="8 9">DSM 7382</strain>
    </source>
</reference>
<dbReference type="GO" id="GO:0005524">
    <property type="term" value="F:ATP binding"/>
    <property type="evidence" value="ECO:0007669"/>
    <property type="project" value="UniProtKB-UniRule"/>
</dbReference>
<feature type="binding site" evidence="5">
    <location>
        <begin position="510"/>
        <end position="517"/>
    </location>
    <ligand>
        <name>ATP</name>
        <dbReference type="ChEBI" id="CHEBI:30616"/>
    </ligand>
</feature>
<feature type="compositionally biased region" description="Low complexity" evidence="6">
    <location>
        <begin position="149"/>
        <end position="158"/>
    </location>
</feature>
<keyword evidence="1 5" id="KW-0547">Nucleotide-binding</keyword>
<dbReference type="InterPro" id="IPR014016">
    <property type="entry name" value="UvrD-like_ATP-bd"/>
</dbReference>
<dbReference type="Proteomes" id="UP001385951">
    <property type="component" value="Unassembled WGS sequence"/>
</dbReference>
<evidence type="ECO:0000259" key="7">
    <source>
        <dbReference type="PROSITE" id="PS51198"/>
    </source>
</evidence>
<dbReference type="PROSITE" id="PS51198">
    <property type="entry name" value="UVRD_HELICASE_ATP_BIND"/>
    <property type="match status" value="1"/>
</dbReference>
<proteinExistence type="predicted"/>
<dbReference type="EMBL" id="JASBNA010000124">
    <property type="protein sequence ID" value="KAK7676292.1"/>
    <property type="molecule type" value="Genomic_DNA"/>
</dbReference>
<dbReference type="PANTHER" id="PTHR21529">
    <property type="entry name" value="MAMMARY TURMOR VIRUS RECEPTOR HOMOLOG 1, 2 MTVR1, 2"/>
    <property type="match status" value="1"/>
</dbReference>
<sequence length="2164" mass="246505">MVLANGTTFTTSGIDFSLFDPMVLRDQVAFESAICSFEQKLFDPGVDKVKLVDDLMSVRHLFQLVFSAVGEPSAEFIQEFIFQSYPTTAYEFGGSQVQRLLEDLAHFAVAFSLMPSAAELFRSVQFGTQALMIISTVFNNILENDTEQPSSPVSPSSPTRRRRNFSHASQREQKKARIKTSIAIDPKPFNDLSVDVPTSKDEADNLAQEVLTNQRHLLEQYFSSLRDPALFNIIKSVYIPVAFPDPEPDSEIPAVAGSDSTEDQHTTPSTPSVFPMVQPLRAALHFDSPEGFGEWRVMIPSSAHRDLRDAKRRNPKLFKIIVKKIMELSNGHFSDDNQKKLNNMSVGVPIFEAKMTSDTRLVYQIDCNQDFETGVERQVIQVYGVYTHAQLKRFDWDNLGSKLARRGSTYRERCVFRSEPRQPGKNVIAPGSFPPQAESPTHVLKLSIPARQINDQSEEREKNTMLEKFAMFSKDFLSGIITDDDGAYVFQMSPTEQEIVKHVGSSYVLGRSGTGKTTTMLYKILGIERAWQELLQQDRELEGSSGKPRQMFVTQSKMLAKNVEGYYDKLVASHGMGCRSNQQHHDLLINLDEETEWRKDLPHRFGLLKDEHFPVFLTFDELCKMLENEFDHATKLESSSTTLSGTLQQDSFVSWRRFRSAYWDHFPQNLTKLFEPYLVFGEFMGIIKGSEKTLTSNTGYLDRATYLGLSHRAADMFASNREELYHLFEAYLRRKKEYRDNDAADRTQKLLRLMTELGIPGQVIDYIYVDETQDNLLIDTLVLRSLCRNSTGLFWAGDTAQTISAGSAFRFKDLKAFLWRVENKLYNSSFKTTKALVHPKEFHLAINYRSHAGIIDCAQTVIHILTKFWPNTIDILKEEKGDNDGGKPIMFTGWTEHSLPFEQHLFGDRHHQIEFGANQCILVRDEKARDQLRERVGAVGMILTIQESKGLEFNDVLLYNFFKDSDVSLSHWRIVLKLFPDNLDSRHAVVCRELKFLYVAITRARNNVWIADVSNKGDPMRDVWFERAQIEICTPNDPIPKLAVSSAQAEWAEKGRSLFKNGTYRQAVHCFERAGMKHERNVAYAYSLQQEAFLMPEASLTRIEAFRKAADLFIQCAMSETVPDETRAYYGQAGRCLTESGDHSRAGDIFLAAEKYTASAQAYRKADMFDTAVHVVHNHEDAVDSGVASSIVAVAKLHYFKEGDVEKVFDLGLFQSPEEARDYAEDFGFDQVEADILEKMGQVTDAAALHFREGRYADALKILLDTPVLREDIQEICVDYFLKGLWRFLSIGIDSSNDLPVEAISLLDLTGAVMDNCSPNELDRIQIEMFQRIGRQEWSQLFALGNKLLNDFDDRFASVLCFNHSFRRTLNLKATRTPSEVHGILTAFYAYAEVLGNAAFLRDPCHNDEIQRLFGFTIAEDNTVNVFSGTLLYTAVQRDIPGTKRAVELVPVLRRVIQDILWTCVQEENRMCQRCPVLFPCPVYTINGRCGLQSCRKGHGFRDALSLSSFQFRLRTMMLQVTIFQTAEYLVERPERMKQRRIWLQNIYNLLHPIHHSLGSFANVDLATFPEAKKAIPIINHWVEDRLFSLRSDTFSPFFMNGLVQMSSLAFLFNQVRAPRYLGLIPCVQKVPLGQYVRENNKNIVHDILTFLDGSGKMSIVAGILFLKRAISAKLWIDLNDISSILDSICCSIVITHSLSDGGSLCNTILPRRWISILSISNSESVVARSMSIVLVLELVDIVHALLTGIFSDNPEDFEHLFIGYQNWEESDLWQMIYISLSRICRSLCLLSYNMAMPVIQDRIVSTVQILAKSQHEFPAFCTLYAEARNWDDLWFALRASGYRPRSTLDELLFLQDETRVPPKSIWGVRTLPYREWTTALDYPQTTAPGSHNDANHLSSRNITGQFSEDSSEKYGGDGTKVHAIPTSHEDLASEELVVEVVEAPADADDITVNDSLAFEEQVKAAGTIQRAYRTFRRRRAALIILKAYRQHRARKNTHPSRIDERRYRLRSACHATVAQESLSGPYKSYFCDQLPHALVCLEEMYAYVSKCKEAAGKRLRGNKVVLEEVHAIMANNVALFKQVTGLQKALGPRSELHRSQNVDLLKQKILELEQLVRKLPQGISNEWAFDFRMAMRAMKGVDEVRRKEKRPRLNIDDIDLVYS</sequence>
<feature type="region of interest" description="Disordered" evidence="6">
    <location>
        <begin position="249"/>
        <end position="273"/>
    </location>
</feature>
<dbReference type="GO" id="GO:0004386">
    <property type="term" value="F:helicase activity"/>
    <property type="evidence" value="ECO:0007669"/>
    <property type="project" value="UniProtKB-UniRule"/>
</dbReference>
<evidence type="ECO:0000313" key="9">
    <source>
        <dbReference type="Proteomes" id="UP001385951"/>
    </source>
</evidence>
<feature type="domain" description="UvrD-like helicase ATP-binding" evidence="7">
    <location>
        <begin position="489"/>
        <end position="851"/>
    </location>
</feature>
<keyword evidence="4 5" id="KW-0067">ATP-binding</keyword>
<keyword evidence="3 5" id="KW-0347">Helicase</keyword>
<organism evidence="8 9">
    <name type="scientific">Cerrena zonata</name>
    <dbReference type="NCBI Taxonomy" id="2478898"/>
    <lineage>
        <taxon>Eukaryota</taxon>
        <taxon>Fungi</taxon>
        <taxon>Dikarya</taxon>
        <taxon>Basidiomycota</taxon>
        <taxon>Agaricomycotina</taxon>
        <taxon>Agaricomycetes</taxon>
        <taxon>Polyporales</taxon>
        <taxon>Cerrenaceae</taxon>
        <taxon>Cerrena</taxon>
    </lineage>
</organism>
<evidence type="ECO:0000256" key="6">
    <source>
        <dbReference type="SAM" id="MobiDB-lite"/>
    </source>
</evidence>
<feature type="region of interest" description="Disordered" evidence="6">
    <location>
        <begin position="145"/>
        <end position="180"/>
    </location>
</feature>
<protein>
    <recommendedName>
        <fullName evidence="7">UvrD-like helicase ATP-binding domain-containing protein</fullName>
    </recommendedName>
</protein>
<comment type="caution">
    <text evidence="8">The sequence shown here is derived from an EMBL/GenBank/DDBJ whole genome shotgun (WGS) entry which is preliminary data.</text>
</comment>
<evidence type="ECO:0000256" key="3">
    <source>
        <dbReference type="ARBA" id="ARBA00022806"/>
    </source>
</evidence>
<dbReference type="PANTHER" id="PTHR21529:SF4">
    <property type="entry name" value="TPR AND ANKYRIN REPEAT-CONTAINING PROTEIN 1"/>
    <property type="match status" value="1"/>
</dbReference>
<evidence type="ECO:0000313" key="8">
    <source>
        <dbReference type="EMBL" id="KAK7676292.1"/>
    </source>
</evidence>
<dbReference type="InterPro" id="IPR027417">
    <property type="entry name" value="P-loop_NTPase"/>
</dbReference>
<accession>A0AAW0FBK1</accession>
<name>A0AAW0FBK1_9APHY</name>